<evidence type="ECO:0000313" key="3">
    <source>
        <dbReference type="Proteomes" id="UP000064183"/>
    </source>
</evidence>
<dbReference type="Gene3D" id="3.40.50.300">
    <property type="entry name" value="P-loop containing nucleotide triphosphate hydrolases"/>
    <property type="match status" value="1"/>
</dbReference>
<protein>
    <recommendedName>
        <fullName evidence="4">DUF4254 domain-containing protein</fullName>
    </recommendedName>
</protein>
<dbReference type="RefSeq" id="WP_010056477.1">
    <property type="nucleotide sequence ID" value="NZ_CP013738.1"/>
</dbReference>
<dbReference type="InterPro" id="IPR027417">
    <property type="entry name" value="P-loop_NTPase"/>
</dbReference>
<organism evidence="2 3">
    <name type="scientific">Streptomyces globisporus C-1027</name>
    <dbReference type="NCBI Taxonomy" id="1172567"/>
    <lineage>
        <taxon>Bacteria</taxon>
        <taxon>Bacillati</taxon>
        <taxon>Actinomycetota</taxon>
        <taxon>Actinomycetes</taxon>
        <taxon>Kitasatosporales</taxon>
        <taxon>Streptomycetaceae</taxon>
        <taxon>Streptomyces</taxon>
    </lineage>
</organism>
<dbReference type="GeneID" id="27783964"/>
<dbReference type="STRING" id="1172567.WQO_16515"/>
<dbReference type="AlphaFoldDB" id="A0A0U3BBG8"/>
<dbReference type="InterPro" id="IPR025350">
    <property type="entry name" value="DUF4254"/>
</dbReference>
<dbReference type="EMBL" id="CP013738">
    <property type="protein sequence ID" value="ALU94791.1"/>
    <property type="molecule type" value="Genomic_DNA"/>
</dbReference>
<reference evidence="2 3" key="1">
    <citation type="journal article" date="2012" name="J. Bacteriol.">
        <title>Draft genome sequence of Streptomyces globisporus C-1027, which produces an antitumor antibiotic consisting of a nine-membered enediyne with a chromoprotein.</title>
        <authorList>
            <person name="Wang L."/>
            <person name="Wang S."/>
            <person name="He Q."/>
            <person name="Yu T."/>
            <person name="Li Q."/>
            <person name="Hong B."/>
        </authorList>
    </citation>
    <scope>NUCLEOTIDE SEQUENCE [LARGE SCALE GENOMIC DNA]</scope>
    <source>
        <strain evidence="2 3">C-1027</strain>
    </source>
</reference>
<accession>A0A0U3BBG8</accession>
<evidence type="ECO:0000256" key="1">
    <source>
        <dbReference type="SAM" id="Coils"/>
    </source>
</evidence>
<feature type="coiled-coil region" evidence="1">
    <location>
        <begin position="60"/>
        <end position="87"/>
    </location>
</feature>
<dbReference type="KEGG" id="sgb:WQO_16515"/>
<dbReference type="SUPFAM" id="SSF52540">
    <property type="entry name" value="P-loop containing nucleoside triphosphate hydrolases"/>
    <property type="match status" value="1"/>
</dbReference>
<dbReference type="Proteomes" id="UP000064183">
    <property type="component" value="Chromosome"/>
</dbReference>
<evidence type="ECO:0000313" key="2">
    <source>
        <dbReference type="EMBL" id="ALU94791.1"/>
    </source>
</evidence>
<sequence>MTQNSPPLVLPPGLTRAMATLQDKDRQRLDDTVTRLHTVNGRLWDTENRVRSALLSAAQVADCKREIDQLNAERNALAERADEVLGSLADAGRADVPLHTETLASVVDRMSVLTLRIWHSERAAGRDELARRRVPALHGQREELCAALDALVSDVVAGRRRLPVPARFKLYGREDVAPAEIKPSRHLRQVLAFGGLSECGKSTSAQFVQRTCGAQRLKIGFLLRQAAHREGLADPYALSARRQAELLLGELNRFADAHVDTKLFTIESVHDDASIAELKQLMGDTLQIVYLDASFAVRVERSGTPAQAVAAKDEIKMSRGAHQVAALADHVIDNTGSIAALRARLRRIASPPSTTALRVATPYGLGLPAAVASATADFTDTVRAYGSGVRLVALTGSPGEGTWIAGWSDLDLMVIAEHEVIGEIHEALEQYRTALGNAASLGPTLVTPGELTARRLTPRLAFVLHQLQQGSPVLHAASDLALPTISRDELAFAAVRELPQVMLTMRRLRTAEGATALRQLYKHLVLACRLLLREHNQWESGPDRILAAASRMPGLTALTVPPLAEVANAWRDGDTELVLKPVTASVDQLLTWYALQLAA</sequence>
<name>A0A0U3BBG8_STRGL</name>
<gene>
    <name evidence="2" type="ORF">WQO_16515</name>
</gene>
<proteinExistence type="predicted"/>
<dbReference type="Pfam" id="PF14063">
    <property type="entry name" value="DUF4254"/>
    <property type="match status" value="1"/>
</dbReference>
<evidence type="ECO:0008006" key="4">
    <source>
        <dbReference type="Google" id="ProtNLM"/>
    </source>
</evidence>
<keyword evidence="1" id="KW-0175">Coiled coil</keyword>